<evidence type="ECO:0000313" key="1">
    <source>
        <dbReference type="EMBL" id="GKV39779.1"/>
    </source>
</evidence>
<accession>A0AAV5LRL8</accession>
<sequence>MIGFMRNPETIWVRHELRMPLSSSFIQYSTIKSNIKFQKKCHCFLHKSTLPDSILCKKHV</sequence>
<proteinExistence type="predicted"/>
<protein>
    <submittedName>
        <fullName evidence="1">Uncharacterized protein</fullName>
    </submittedName>
</protein>
<evidence type="ECO:0000313" key="2">
    <source>
        <dbReference type="Proteomes" id="UP001054252"/>
    </source>
</evidence>
<organism evidence="1 2">
    <name type="scientific">Rubroshorea leprosula</name>
    <dbReference type="NCBI Taxonomy" id="152421"/>
    <lineage>
        <taxon>Eukaryota</taxon>
        <taxon>Viridiplantae</taxon>
        <taxon>Streptophyta</taxon>
        <taxon>Embryophyta</taxon>
        <taxon>Tracheophyta</taxon>
        <taxon>Spermatophyta</taxon>
        <taxon>Magnoliopsida</taxon>
        <taxon>eudicotyledons</taxon>
        <taxon>Gunneridae</taxon>
        <taxon>Pentapetalae</taxon>
        <taxon>rosids</taxon>
        <taxon>malvids</taxon>
        <taxon>Malvales</taxon>
        <taxon>Dipterocarpaceae</taxon>
        <taxon>Rubroshorea</taxon>
    </lineage>
</organism>
<name>A0AAV5LRL8_9ROSI</name>
<reference evidence="1 2" key="1">
    <citation type="journal article" date="2021" name="Commun. Biol.">
        <title>The genome of Shorea leprosula (Dipterocarpaceae) highlights the ecological relevance of drought in aseasonal tropical rainforests.</title>
        <authorList>
            <person name="Ng K.K.S."/>
            <person name="Kobayashi M.J."/>
            <person name="Fawcett J.A."/>
            <person name="Hatakeyama M."/>
            <person name="Paape T."/>
            <person name="Ng C.H."/>
            <person name="Ang C.C."/>
            <person name="Tnah L.H."/>
            <person name="Lee C.T."/>
            <person name="Nishiyama T."/>
            <person name="Sese J."/>
            <person name="O'Brien M.J."/>
            <person name="Copetti D."/>
            <person name="Mohd Noor M.I."/>
            <person name="Ong R.C."/>
            <person name="Putra M."/>
            <person name="Sireger I.Z."/>
            <person name="Indrioko S."/>
            <person name="Kosugi Y."/>
            <person name="Izuno A."/>
            <person name="Isagi Y."/>
            <person name="Lee S.L."/>
            <person name="Shimizu K.K."/>
        </authorList>
    </citation>
    <scope>NUCLEOTIDE SEQUENCE [LARGE SCALE GENOMIC DNA]</scope>
    <source>
        <strain evidence="1">214</strain>
    </source>
</reference>
<dbReference type="AlphaFoldDB" id="A0AAV5LRL8"/>
<keyword evidence="2" id="KW-1185">Reference proteome</keyword>
<dbReference type="EMBL" id="BPVZ01000136">
    <property type="protein sequence ID" value="GKV39779.1"/>
    <property type="molecule type" value="Genomic_DNA"/>
</dbReference>
<gene>
    <name evidence="1" type="ORF">SLEP1_g47497</name>
</gene>
<dbReference type="Proteomes" id="UP001054252">
    <property type="component" value="Unassembled WGS sequence"/>
</dbReference>
<comment type="caution">
    <text evidence="1">The sequence shown here is derived from an EMBL/GenBank/DDBJ whole genome shotgun (WGS) entry which is preliminary data.</text>
</comment>